<dbReference type="AlphaFoldDB" id="A0A9E2SFP4"/>
<dbReference type="Pfam" id="PF14322">
    <property type="entry name" value="SusD-like_3"/>
    <property type="match status" value="1"/>
</dbReference>
<evidence type="ECO:0000259" key="5">
    <source>
        <dbReference type="Pfam" id="PF07980"/>
    </source>
</evidence>
<accession>A0A9E2SFP4</accession>
<evidence type="ECO:0000259" key="6">
    <source>
        <dbReference type="Pfam" id="PF14322"/>
    </source>
</evidence>
<organism evidence="7 8">
    <name type="scientific">Pinibacter aurantiacus</name>
    <dbReference type="NCBI Taxonomy" id="2851599"/>
    <lineage>
        <taxon>Bacteria</taxon>
        <taxon>Pseudomonadati</taxon>
        <taxon>Bacteroidota</taxon>
        <taxon>Chitinophagia</taxon>
        <taxon>Chitinophagales</taxon>
        <taxon>Chitinophagaceae</taxon>
        <taxon>Pinibacter</taxon>
    </lineage>
</organism>
<proteinExistence type="predicted"/>
<dbReference type="CDD" id="cd08977">
    <property type="entry name" value="SusD"/>
    <property type="match status" value="1"/>
</dbReference>
<dbReference type="GO" id="GO:0009279">
    <property type="term" value="C:cell outer membrane"/>
    <property type="evidence" value="ECO:0007669"/>
    <property type="project" value="UniProtKB-SubCell"/>
</dbReference>
<feature type="domain" description="RagB/SusD" evidence="5">
    <location>
        <begin position="286"/>
        <end position="561"/>
    </location>
</feature>
<dbReference type="Proteomes" id="UP000812270">
    <property type="component" value="Unassembled WGS sequence"/>
</dbReference>
<sequence length="562" mass="62896">MKNIIKSIIAIAVLLPACTKNVLNKPPLDSYTDASVWTDLSLTEAYANNLYNILPNVQHNWDNKSSRSWALSAACDEGYNKFNDYNESVLNKGTLTPDNLGNFDIWSLEFYNIQNCNTFLSKIDAVPGDSSVRNRLKGEVLYLRAFAYYMLVRDYGGVPLFSKPFDLNSNFKATRASFDECVSFIVADCDAAANLLPVNYASSDAKYGKATKGASMALKSTILLYAASPFWNDNKDATKWQKAADAAKAVIDLGVYQLYSGTPYCQLFVKPNPELIMVTLKSAKYSNSYSDFTGIETFLAPNGFHGWSSFAPSQQLVDAFNTADGKLITDPTSGYNDQNPYANRDPRFYNDILFDGRPFGNTAYCQDRYSAGGTSACQFYEGGLDSKTGFDNWNYSLTRYSFRKYQDTTFNFNTGLGATNHFWVISRLSEIYLNYAEAQYNLGNYAEAIKYLNLVRQRPGVNLPALDGSLSGAELFARIQNERQVELCLEGHRYYDVRRWKIAEGTQNAGCRGVTITLNGNVKSYSYGVIQTRAFNSPANYLLPIPRAEIQRTSLQQNPGYQ</sequence>
<comment type="subcellular location">
    <subcellularLocation>
        <location evidence="1">Cell outer membrane</location>
    </subcellularLocation>
</comment>
<evidence type="ECO:0000313" key="7">
    <source>
        <dbReference type="EMBL" id="MBV4360584.1"/>
    </source>
</evidence>
<evidence type="ECO:0000256" key="4">
    <source>
        <dbReference type="ARBA" id="ARBA00023237"/>
    </source>
</evidence>
<dbReference type="InterPro" id="IPR012944">
    <property type="entry name" value="SusD_RagB_dom"/>
</dbReference>
<dbReference type="EMBL" id="JAHSPG010000018">
    <property type="protein sequence ID" value="MBV4360584.1"/>
    <property type="molecule type" value="Genomic_DNA"/>
</dbReference>
<evidence type="ECO:0000313" key="8">
    <source>
        <dbReference type="Proteomes" id="UP000812270"/>
    </source>
</evidence>
<evidence type="ECO:0000256" key="3">
    <source>
        <dbReference type="ARBA" id="ARBA00023136"/>
    </source>
</evidence>
<keyword evidence="3" id="KW-0472">Membrane</keyword>
<dbReference type="RefSeq" id="WP_217795099.1">
    <property type="nucleotide sequence ID" value="NZ_JAHSPG010000018.1"/>
</dbReference>
<gene>
    <name evidence="7" type="ORF">KTO63_25695</name>
</gene>
<dbReference type="Pfam" id="PF07980">
    <property type="entry name" value="SusD_RagB"/>
    <property type="match status" value="1"/>
</dbReference>
<reference evidence="7" key="1">
    <citation type="submission" date="2021-06" db="EMBL/GenBank/DDBJ databases">
        <authorList>
            <person name="Huq M.A."/>
        </authorList>
    </citation>
    <scope>NUCLEOTIDE SEQUENCE</scope>
    <source>
        <strain evidence="7">MAH-26</strain>
    </source>
</reference>
<keyword evidence="4" id="KW-0998">Cell outer membrane</keyword>
<dbReference type="InterPro" id="IPR033985">
    <property type="entry name" value="SusD-like_N"/>
</dbReference>
<evidence type="ECO:0000256" key="1">
    <source>
        <dbReference type="ARBA" id="ARBA00004442"/>
    </source>
</evidence>
<feature type="domain" description="SusD-like N-terminal" evidence="6">
    <location>
        <begin position="56"/>
        <end position="223"/>
    </location>
</feature>
<protein>
    <submittedName>
        <fullName evidence="7">RagB/SusD family nutrient uptake outer membrane protein</fullName>
    </submittedName>
</protein>
<name>A0A9E2SFP4_9BACT</name>
<evidence type="ECO:0000256" key="2">
    <source>
        <dbReference type="ARBA" id="ARBA00022729"/>
    </source>
</evidence>
<keyword evidence="2" id="KW-0732">Signal</keyword>
<comment type="caution">
    <text evidence="7">The sequence shown here is derived from an EMBL/GenBank/DDBJ whole genome shotgun (WGS) entry which is preliminary data.</text>
</comment>
<keyword evidence="8" id="KW-1185">Reference proteome</keyword>